<gene>
    <name evidence="6" type="ORF">SHERM_04128</name>
</gene>
<keyword evidence="2" id="KW-0833">Ubl conjugation pathway</keyword>
<evidence type="ECO:0000256" key="2">
    <source>
        <dbReference type="ARBA" id="ARBA00022786"/>
    </source>
</evidence>
<evidence type="ECO:0000256" key="1">
    <source>
        <dbReference type="ARBA" id="ARBA00004906"/>
    </source>
</evidence>
<dbReference type="InterPro" id="IPR000210">
    <property type="entry name" value="BTB/POZ_dom"/>
</dbReference>
<protein>
    <submittedName>
        <fullName evidence="6">BTB/POZ domain-containing protein</fullName>
    </submittedName>
</protein>
<dbReference type="InterPro" id="IPR011333">
    <property type="entry name" value="SKP1/BTB/POZ_sf"/>
</dbReference>
<dbReference type="SUPFAM" id="SSF54695">
    <property type="entry name" value="POZ domain"/>
    <property type="match status" value="1"/>
</dbReference>
<dbReference type="PROSITE" id="PS50097">
    <property type="entry name" value="BTB"/>
    <property type="match status" value="1"/>
</dbReference>
<proteinExistence type="inferred from homology"/>
<name>A0A9N7RM07_STRHE</name>
<dbReference type="PROSITE" id="PS51649">
    <property type="entry name" value="NPH3"/>
    <property type="match status" value="1"/>
</dbReference>
<dbReference type="PANTHER" id="PTHR32370">
    <property type="entry name" value="OS12G0117600 PROTEIN"/>
    <property type="match status" value="1"/>
</dbReference>
<dbReference type="Pfam" id="PF03000">
    <property type="entry name" value="NPH3"/>
    <property type="match status" value="1"/>
</dbReference>
<dbReference type="EMBL" id="CACSLK010030184">
    <property type="protein sequence ID" value="CAA0837118.1"/>
    <property type="molecule type" value="Genomic_DNA"/>
</dbReference>
<evidence type="ECO:0000313" key="7">
    <source>
        <dbReference type="Proteomes" id="UP001153555"/>
    </source>
</evidence>
<feature type="domain" description="NPH3" evidence="5">
    <location>
        <begin position="179"/>
        <end position="432"/>
    </location>
</feature>
<dbReference type="AlphaFoldDB" id="A0A9N7RM07"/>
<comment type="pathway">
    <text evidence="1">Protein modification; protein ubiquitination.</text>
</comment>
<sequence length="500" mass="57089">MDNEHCCYLEVDVNGEEVFMVDKRIISSYSRKVNKLLGKSSRSTHRTKIIFHDFPGGPPTFELVTRFFYNNGKKPDVNPINIANLTCAVRFMEINELEKSTQEIIKQWSWPELLVALKESHKLLPRDSLVSSTLVDKLLDSLVIKLEQSWEMNSSSHLTSSPESSGFRASCETKSPRMPSWFEDLTALDIGFIEKTVRIMVSRNLENGIISKFLFYYQKSRFGSSDLDSEEKVEIMEAIVDMLYSLDIKCVSHKSLFELLRVSLNVESSQKCRDTLESMIGSLLDRASLDNLLVPSQPSKSYLYDVDLVLRLLKSFVVKGVCGVESRRVKKVASLMDLYLAEIAPDPHLRPSKFLVVIKGLPDSTRDSFDQVYRAINLYFEVHTSLSEEHKMKICWGLNYEKLSTEALEHLIKNLIFPTKSASRAFATRQERTMKEGKKRESSRKIVLYARNLGFSYEKEKVEAHLRGMQWRAGDGIGEGLSENAASNGQDDEIEIVERC</sequence>
<evidence type="ECO:0000259" key="4">
    <source>
        <dbReference type="PROSITE" id="PS50097"/>
    </source>
</evidence>
<dbReference type="Proteomes" id="UP001153555">
    <property type="component" value="Unassembled WGS sequence"/>
</dbReference>
<comment type="caution">
    <text evidence="6">The sequence shown here is derived from an EMBL/GenBank/DDBJ whole genome shotgun (WGS) entry which is preliminary data.</text>
</comment>
<keyword evidence="7" id="KW-1185">Reference proteome</keyword>
<evidence type="ECO:0000313" key="6">
    <source>
        <dbReference type="EMBL" id="CAA0837118.1"/>
    </source>
</evidence>
<evidence type="ECO:0000259" key="5">
    <source>
        <dbReference type="PROSITE" id="PS51649"/>
    </source>
</evidence>
<feature type="domain" description="BTB" evidence="4">
    <location>
        <begin position="7"/>
        <end position="71"/>
    </location>
</feature>
<dbReference type="InterPro" id="IPR027356">
    <property type="entry name" value="NPH3_dom"/>
</dbReference>
<organism evidence="6 7">
    <name type="scientific">Striga hermonthica</name>
    <name type="common">Purple witchweed</name>
    <name type="synonym">Buchnera hermonthica</name>
    <dbReference type="NCBI Taxonomy" id="68872"/>
    <lineage>
        <taxon>Eukaryota</taxon>
        <taxon>Viridiplantae</taxon>
        <taxon>Streptophyta</taxon>
        <taxon>Embryophyta</taxon>
        <taxon>Tracheophyta</taxon>
        <taxon>Spermatophyta</taxon>
        <taxon>Magnoliopsida</taxon>
        <taxon>eudicotyledons</taxon>
        <taxon>Gunneridae</taxon>
        <taxon>Pentapetalae</taxon>
        <taxon>asterids</taxon>
        <taxon>lamiids</taxon>
        <taxon>Lamiales</taxon>
        <taxon>Orobanchaceae</taxon>
        <taxon>Buchnereae</taxon>
        <taxon>Striga</taxon>
    </lineage>
</organism>
<reference evidence="6" key="1">
    <citation type="submission" date="2019-12" db="EMBL/GenBank/DDBJ databases">
        <authorList>
            <person name="Scholes J."/>
        </authorList>
    </citation>
    <scope>NUCLEOTIDE SEQUENCE</scope>
</reference>
<dbReference type="InterPro" id="IPR043454">
    <property type="entry name" value="NPH3/RPT2-like"/>
</dbReference>
<accession>A0A9N7RM07</accession>
<evidence type="ECO:0000256" key="3">
    <source>
        <dbReference type="PROSITE-ProRule" id="PRU00982"/>
    </source>
</evidence>
<comment type="similarity">
    <text evidence="3">Belongs to the NPH3 family.</text>
</comment>
<dbReference type="OrthoDB" id="624345at2759"/>